<gene>
    <name evidence="3" type="ORF">BJ971_007715</name>
</gene>
<keyword evidence="2" id="KW-0472">Membrane</keyword>
<dbReference type="Proteomes" id="UP000578112">
    <property type="component" value="Unassembled WGS sequence"/>
</dbReference>
<feature type="transmembrane region" description="Helical" evidence="2">
    <location>
        <begin position="86"/>
        <end position="106"/>
    </location>
</feature>
<feature type="compositionally biased region" description="Low complexity" evidence="1">
    <location>
        <begin position="244"/>
        <end position="255"/>
    </location>
</feature>
<name>A0A7W7I6D8_9ACTN</name>
<proteinExistence type="predicted"/>
<feature type="transmembrane region" description="Helical" evidence="2">
    <location>
        <begin position="7"/>
        <end position="29"/>
    </location>
</feature>
<feature type="compositionally biased region" description="Pro residues" evidence="1">
    <location>
        <begin position="226"/>
        <end position="243"/>
    </location>
</feature>
<evidence type="ECO:0000313" key="4">
    <source>
        <dbReference type="Proteomes" id="UP000578112"/>
    </source>
</evidence>
<evidence type="ECO:0000256" key="1">
    <source>
        <dbReference type="SAM" id="MobiDB-lite"/>
    </source>
</evidence>
<dbReference type="EMBL" id="JACHNH010000001">
    <property type="protein sequence ID" value="MBB4767159.1"/>
    <property type="molecule type" value="Genomic_DNA"/>
</dbReference>
<dbReference type="RefSeq" id="WP_184998220.1">
    <property type="nucleotide sequence ID" value="NZ_BOMK01000036.1"/>
</dbReference>
<feature type="compositionally biased region" description="Pro residues" evidence="1">
    <location>
        <begin position="256"/>
        <end position="275"/>
    </location>
</feature>
<feature type="compositionally biased region" description="Pro residues" evidence="1">
    <location>
        <begin position="187"/>
        <end position="217"/>
    </location>
</feature>
<dbReference type="AlphaFoldDB" id="A0A7W7I6D8"/>
<feature type="transmembrane region" description="Helical" evidence="2">
    <location>
        <begin position="140"/>
        <end position="161"/>
    </location>
</feature>
<comment type="caution">
    <text evidence="3">The sequence shown here is derived from an EMBL/GenBank/DDBJ whole genome shotgun (WGS) entry which is preliminary data.</text>
</comment>
<keyword evidence="4" id="KW-1185">Reference proteome</keyword>
<protein>
    <submittedName>
        <fullName evidence="3">Uncharacterized protein</fullName>
    </submittedName>
</protein>
<sequence length="288" mass="29232">MVTVSSYLLYLSAAASIIAAVLSLTTVGTVRDVYADLYDGTANAGMETFIVAATVGAVVINILFAGALAILAIYNNRGKQPARITTWVVGGIFLCCNGFGLLGTALSGVSGLDSGGTGGPSAKEIQARLSSELPGWLEPVSTLLTVLVVLALLAAVILLALPAANEYFRKPQVAWDPLNQYPGYPAQQPPYPGQPHPGQPYPGQPYPGQPAYPPYPGGDPSYPGGTPTPPAPPAAPPAPPAAPPASGEGPGAAPEPNLPGTPPNDPWSAPPPPPPGEDKPGRSPTDPA</sequence>
<reference evidence="3 4" key="1">
    <citation type="submission" date="2020-08" db="EMBL/GenBank/DDBJ databases">
        <title>Sequencing the genomes of 1000 actinobacteria strains.</title>
        <authorList>
            <person name="Klenk H.-P."/>
        </authorList>
    </citation>
    <scope>NUCLEOTIDE SEQUENCE [LARGE SCALE GENOMIC DNA]</scope>
    <source>
        <strain evidence="3 4">DSM 43149</strain>
    </source>
</reference>
<organism evidence="3 4">
    <name type="scientific">Actinoplanes digitatis</name>
    <dbReference type="NCBI Taxonomy" id="1868"/>
    <lineage>
        <taxon>Bacteria</taxon>
        <taxon>Bacillati</taxon>
        <taxon>Actinomycetota</taxon>
        <taxon>Actinomycetes</taxon>
        <taxon>Micromonosporales</taxon>
        <taxon>Micromonosporaceae</taxon>
        <taxon>Actinoplanes</taxon>
    </lineage>
</organism>
<keyword evidence="2" id="KW-1133">Transmembrane helix</keyword>
<evidence type="ECO:0000256" key="2">
    <source>
        <dbReference type="SAM" id="Phobius"/>
    </source>
</evidence>
<keyword evidence="2" id="KW-0812">Transmembrane</keyword>
<feature type="region of interest" description="Disordered" evidence="1">
    <location>
        <begin position="179"/>
        <end position="288"/>
    </location>
</feature>
<accession>A0A7W7I6D8</accession>
<feature type="transmembrane region" description="Helical" evidence="2">
    <location>
        <begin position="49"/>
        <end position="74"/>
    </location>
</feature>
<evidence type="ECO:0000313" key="3">
    <source>
        <dbReference type="EMBL" id="MBB4767159.1"/>
    </source>
</evidence>